<evidence type="ECO:0000313" key="1">
    <source>
        <dbReference type="EMBL" id="KAI5671619.1"/>
    </source>
</evidence>
<keyword evidence="2" id="KW-1185">Reference proteome</keyword>
<comment type="caution">
    <text evidence="1">The sequence shown here is derived from an EMBL/GenBank/DDBJ whole genome shotgun (WGS) entry which is preliminary data.</text>
</comment>
<name>A0ACC0BG69_CATRO</name>
<accession>A0ACC0BG69</accession>
<gene>
    <name evidence="1" type="ORF">M9H77_11983</name>
</gene>
<organism evidence="1 2">
    <name type="scientific">Catharanthus roseus</name>
    <name type="common">Madagascar periwinkle</name>
    <name type="synonym">Vinca rosea</name>
    <dbReference type="NCBI Taxonomy" id="4058"/>
    <lineage>
        <taxon>Eukaryota</taxon>
        <taxon>Viridiplantae</taxon>
        <taxon>Streptophyta</taxon>
        <taxon>Embryophyta</taxon>
        <taxon>Tracheophyta</taxon>
        <taxon>Spermatophyta</taxon>
        <taxon>Magnoliopsida</taxon>
        <taxon>eudicotyledons</taxon>
        <taxon>Gunneridae</taxon>
        <taxon>Pentapetalae</taxon>
        <taxon>asterids</taxon>
        <taxon>lamiids</taxon>
        <taxon>Gentianales</taxon>
        <taxon>Apocynaceae</taxon>
        <taxon>Rauvolfioideae</taxon>
        <taxon>Vinceae</taxon>
        <taxon>Catharanthinae</taxon>
        <taxon>Catharanthus</taxon>
    </lineage>
</organism>
<evidence type="ECO:0000313" key="2">
    <source>
        <dbReference type="Proteomes" id="UP001060085"/>
    </source>
</evidence>
<reference evidence="2" key="1">
    <citation type="journal article" date="2023" name="Nat. Plants">
        <title>Single-cell RNA sequencing provides a high-resolution roadmap for understanding the multicellular compartmentation of specialized metabolism.</title>
        <authorList>
            <person name="Sun S."/>
            <person name="Shen X."/>
            <person name="Li Y."/>
            <person name="Li Y."/>
            <person name="Wang S."/>
            <person name="Li R."/>
            <person name="Zhang H."/>
            <person name="Shen G."/>
            <person name="Guo B."/>
            <person name="Wei J."/>
            <person name="Xu J."/>
            <person name="St-Pierre B."/>
            <person name="Chen S."/>
            <person name="Sun C."/>
        </authorList>
    </citation>
    <scope>NUCLEOTIDE SEQUENCE [LARGE SCALE GENOMIC DNA]</scope>
</reference>
<proteinExistence type="predicted"/>
<dbReference type="Proteomes" id="UP001060085">
    <property type="component" value="Linkage Group LG03"/>
</dbReference>
<sequence length="299" mass="33615">MVTPVVNPSRPRKLTPFVRMYTPNGPPTPPAYLYKGGPWHRALVLKLPGRNISYRILHQKKVDLWKLEFGFERLDMENGYYVVQFRSKEDYTKVLEGGLWIVLGHSLTVSFPNLPLEFFNEALLTRIGSRLSKAVRVDDTTIEAICGRTQRNEETQTAAAPNGDRVGTYPNDQPEKTGTSRQPPPRLDRSYGDRGKIAMEESSGSRFEVLFGMDQTKLSEVGVQNMNDFFNGISKLTLIPHESPNKKIGYVVIGASAKTSPKLKKTYLPKQKEALKSIKPLKEIHEGQISTSPSNLRLG</sequence>
<dbReference type="EMBL" id="CM044703">
    <property type="protein sequence ID" value="KAI5671619.1"/>
    <property type="molecule type" value="Genomic_DNA"/>
</dbReference>
<protein>
    <submittedName>
        <fullName evidence="1">Uncharacterized protein</fullName>
    </submittedName>
</protein>